<dbReference type="OrthoDB" id="10258187at2759"/>
<feature type="domain" description="VDE lipocalin" evidence="2">
    <location>
        <begin position="115"/>
        <end position="373"/>
    </location>
</feature>
<proteinExistence type="predicted"/>
<dbReference type="InterPro" id="IPR044682">
    <property type="entry name" value="VDE"/>
</dbReference>
<evidence type="ECO:0000256" key="1">
    <source>
        <dbReference type="SAM" id="SignalP"/>
    </source>
</evidence>
<dbReference type="PANTHER" id="PTHR33970">
    <property type="entry name" value="VIOLAXANTHIN DE-EPOXIDASE, CHLOROPLASTIC-RELATED"/>
    <property type="match status" value="1"/>
</dbReference>
<keyword evidence="4" id="KW-1185">Reference proteome</keyword>
<feature type="chain" id="PRO_5005601463" evidence="1">
    <location>
        <begin position="19"/>
        <end position="473"/>
    </location>
</feature>
<evidence type="ECO:0000313" key="4">
    <source>
        <dbReference type="Proteomes" id="UP000037460"/>
    </source>
</evidence>
<sequence>MPRRSCLLALTLCSAVDGYQILVTPRRSAQCAKKASQRVSILPHATLEDSEATSRRQPTSAAVEDGASWAHALVSSALAVATAAVLTCGAQPALAENELAQLASQKSTAELVKPGCFATSCKAETEACGADRDCVKGLACSAKCMGDAQCTMGCFARYGNPTLDRVLQCTIEDAGCIQIATQAPGADSPYDAPKAPKALVKATPAMMSGKWYKVLGFNPNYDCFECQKNSFSAGAVANTASVSAMTVGPQSAVVDVEYTMPRERVGAPTTTFQAHLVESLVFDSAPGAVRTAHTEGHMFGLTFWENWYLIGTNQPKEPEFRFVYYTGKTLQNRYEGAFVYARKPELPTASMPSIYKLAREAGMDPTRACCIDNSCFSAPVDDAAAMPPLFTPVASADTLDAVPLAPSASIPTGPLDTFLDSLRTAARDVEELLEDPRPAGQAIFARQRPMSEVREYDVNGFRRVPSGVLALMR</sequence>
<protein>
    <submittedName>
        <fullName evidence="3">Violaxanthin de-epoxidase</fullName>
    </submittedName>
</protein>
<dbReference type="Gene3D" id="2.40.128.20">
    <property type="match status" value="1"/>
</dbReference>
<name>A0A0M0J3D6_9EUKA</name>
<dbReference type="InterPro" id="IPR010788">
    <property type="entry name" value="VDE_dom"/>
</dbReference>
<dbReference type="GO" id="GO:0046422">
    <property type="term" value="F:violaxanthin de-epoxidase activity"/>
    <property type="evidence" value="ECO:0007669"/>
    <property type="project" value="InterPro"/>
</dbReference>
<dbReference type="Proteomes" id="UP000037460">
    <property type="component" value="Unassembled WGS sequence"/>
</dbReference>
<comment type="caution">
    <text evidence="3">The sequence shown here is derived from an EMBL/GenBank/DDBJ whole genome shotgun (WGS) entry which is preliminary data.</text>
</comment>
<dbReference type="GO" id="GO:0010028">
    <property type="term" value="P:xanthophyll cycle"/>
    <property type="evidence" value="ECO:0007669"/>
    <property type="project" value="InterPro"/>
</dbReference>
<dbReference type="AlphaFoldDB" id="A0A0M0J3D6"/>
<feature type="signal peptide" evidence="1">
    <location>
        <begin position="1"/>
        <end position="18"/>
    </location>
</feature>
<organism evidence="3 4">
    <name type="scientific">Chrysochromulina tobinii</name>
    <dbReference type="NCBI Taxonomy" id="1460289"/>
    <lineage>
        <taxon>Eukaryota</taxon>
        <taxon>Haptista</taxon>
        <taxon>Haptophyta</taxon>
        <taxon>Prymnesiophyceae</taxon>
        <taxon>Prymnesiales</taxon>
        <taxon>Chrysochromulinaceae</taxon>
        <taxon>Chrysochromulina</taxon>
    </lineage>
</organism>
<dbReference type="InterPro" id="IPR012674">
    <property type="entry name" value="Calycin"/>
</dbReference>
<dbReference type="EMBL" id="JWZX01003394">
    <property type="protein sequence ID" value="KOO21030.1"/>
    <property type="molecule type" value="Genomic_DNA"/>
</dbReference>
<dbReference type="Pfam" id="PF07137">
    <property type="entry name" value="VDE"/>
    <property type="match status" value="1"/>
</dbReference>
<evidence type="ECO:0000259" key="2">
    <source>
        <dbReference type="Pfam" id="PF07137"/>
    </source>
</evidence>
<evidence type="ECO:0000313" key="3">
    <source>
        <dbReference type="EMBL" id="KOO21030.1"/>
    </source>
</evidence>
<reference evidence="4" key="1">
    <citation type="journal article" date="2015" name="PLoS Genet.">
        <title>Genome Sequence and Transcriptome Analyses of Chrysochromulina tobin: Metabolic Tools for Enhanced Algal Fitness in the Prominent Order Prymnesiales (Haptophyceae).</title>
        <authorList>
            <person name="Hovde B.T."/>
            <person name="Deodato C.R."/>
            <person name="Hunsperger H.M."/>
            <person name="Ryken S.A."/>
            <person name="Yost W."/>
            <person name="Jha R.K."/>
            <person name="Patterson J."/>
            <person name="Monnat R.J. Jr."/>
            <person name="Barlow S.B."/>
            <person name="Starkenburg S.R."/>
            <person name="Cattolico R.A."/>
        </authorList>
    </citation>
    <scope>NUCLEOTIDE SEQUENCE</scope>
    <source>
        <strain evidence="4">CCMP291</strain>
    </source>
</reference>
<keyword evidence="1" id="KW-0732">Signal</keyword>
<accession>A0A0M0J3D6</accession>
<gene>
    <name evidence="3" type="ORF">Ctob_001664</name>
</gene>
<dbReference type="PANTHER" id="PTHR33970:SF1">
    <property type="entry name" value="VIOLAXANTHIN DE-EPOXIDASE, CHLOROPLASTIC"/>
    <property type="match status" value="1"/>
</dbReference>